<proteinExistence type="predicted"/>
<dbReference type="PANTHER" id="PTHR38926:SF2">
    <property type="entry name" value="F-BOX_LRR-REPEAT PROTEIN 21-RELATED"/>
    <property type="match status" value="1"/>
</dbReference>
<reference evidence="1" key="1">
    <citation type="submission" date="2023-02" db="EMBL/GenBank/DDBJ databases">
        <title>Genome of toxic invasive species Heracleum sosnowskyi carries increased number of genes despite the absence of recent whole-genome duplications.</title>
        <authorList>
            <person name="Schelkunov M."/>
            <person name="Shtratnikova V."/>
            <person name="Makarenko M."/>
            <person name="Klepikova A."/>
            <person name="Omelchenko D."/>
            <person name="Novikova G."/>
            <person name="Obukhova E."/>
            <person name="Bogdanov V."/>
            <person name="Penin A."/>
            <person name="Logacheva M."/>
        </authorList>
    </citation>
    <scope>NUCLEOTIDE SEQUENCE</scope>
    <source>
        <strain evidence="1">Hsosn_3</strain>
        <tissue evidence="1">Leaf</tissue>
    </source>
</reference>
<gene>
    <name evidence="1" type="ORF">POM88_050372</name>
</gene>
<dbReference type="AlphaFoldDB" id="A0AAD8H066"/>
<keyword evidence="2" id="KW-1185">Reference proteome</keyword>
<organism evidence="1 2">
    <name type="scientific">Heracleum sosnowskyi</name>
    <dbReference type="NCBI Taxonomy" id="360622"/>
    <lineage>
        <taxon>Eukaryota</taxon>
        <taxon>Viridiplantae</taxon>
        <taxon>Streptophyta</taxon>
        <taxon>Embryophyta</taxon>
        <taxon>Tracheophyta</taxon>
        <taxon>Spermatophyta</taxon>
        <taxon>Magnoliopsida</taxon>
        <taxon>eudicotyledons</taxon>
        <taxon>Gunneridae</taxon>
        <taxon>Pentapetalae</taxon>
        <taxon>asterids</taxon>
        <taxon>campanulids</taxon>
        <taxon>Apiales</taxon>
        <taxon>Apiaceae</taxon>
        <taxon>Apioideae</taxon>
        <taxon>apioid superclade</taxon>
        <taxon>Tordylieae</taxon>
        <taxon>Tordyliinae</taxon>
        <taxon>Heracleum</taxon>
    </lineage>
</organism>
<evidence type="ECO:0000313" key="1">
    <source>
        <dbReference type="EMBL" id="KAK1357116.1"/>
    </source>
</evidence>
<evidence type="ECO:0000313" key="2">
    <source>
        <dbReference type="Proteomes" id="UP001237642"/>
    </source>
</evidence>
<dbReference type="Gene3D" id="3.80.10.10">
    <property type="entry name" value="Ribonuclease Inhibitor"/>
    <property type="match status" value="1"/>
</dbReference>
<dbReference type="SUPFAM" id="SSF81383">
    <property type="entry name" value="F-box domain"/>
    <property type="match status" value="1"/>
</dbReference>
<accession>A0AAD8H066</accession>
<comment type="caution">
    <text evidence="1">The sequence shown here is derived from an EMBL/GenBank/DDBJ whole genome shotgun (WGS) entry which is preliminary data.</text>
</comment>
<dbReference type="InterPro" id="IPR036047">
    <property type="entry name" value="F-box-like_dom_sf"/>
</dbReference>
<dbReference type="InterPro" id="IPR032675">
    <property type="entry name" value="LRR_dom_sf"/>
</dbReference>
<dbReference type="EMBL" id="JAUIZM010000011">
    <property type="protein sequence ID" value="KAK1357116.1"/>
    <property type="molecule type" value="Genomic_DNA"/>
</dbReference>
<sequence>MDATPVPIPAAPTSIPAGDDTIQLDSLLQSFLKLCDSSTTPSLDCVFDRLIESSASDCEENMMIERAIRLGSLLLEAGKRSARKRGSLHNSVVWPLPADLTIKVFSMLDTQSVSYAAAACSFFSKCASDPMCYSCIDLMTVIPKVNNLVVSTMIQRAGKALRSLKLGLVSGPFASFGSSQPCMYTTRNSTHVSGFSWNDKRSRQGKESCILSRSCLSSLSLDSGAPGALLRKLHLNNIERVDNTALSEALSVCPSLLDLEVVGLHVDLRQTLESVSKYCHMIERFFFESSKTGRDDSLKLSPTCTDFVQNCPNLNSLTLRGFKLQDFKAVALVKGFRKLKHLDFSASYSISGAFLRKLGGGAGGNLLEVLILRDCMHLRKTEVERFISAVIAGEFKFLRHLDVSNREGLASEEDWCSRCNDPSFIPTEQLYGERPGFCLLAEFPPEGSFLECGQMIGSDDVSLHSQLSSRFFDGSCFMDTSDSSYNSDLGSGNEDSHGTSFIIYGESSDEADFLSV</sequence>
<dbReference type="PANTHER" id="PTHR38926">
    <property type="entry name" value="F-BOX DOMAIN CONTAINING PROTEIN, EXPRESSED"/>
    <property type="match status" value="1"/>
</dbReference>
<protein>
    <submittedName>
        <fullName evidence="1">F-box protein SKIP17</fullName>
    </submittedName>
</protein>
<reference evidence="1" key="2">
    <citation type="submission" date="2023-05" db="EMBL/GenBank/DDBJ databases">
        <authorList>
            <person name="Schelkunov M.I."/>
        </authorList>
    </citation>
    <scope>NUCLEOTIDE SEQUENCE</scope>
    <source>
        <strain evidence="1">Hsosn_3</strain>
        <tissue evidence="1">Leaf</tissue>
    </source>
</reference>
<dbReference type="SUPFAM" id="SSF52047">
    <property type="entry name" value="RNI-like"/>
    <property type="match status" value="1"/>
</dbReference>
<dbReference type="Proteomes" id="UP001237642">
    <property type="component" value="Unassembled WGS sequence"/>
</dbReference>
<name>A0AAD8H066_9APIA</name>